<proteinExistence type="predicted"/>
<dbReference type="Gene3D" id="3.30.1050.10">
    <property type="entry name" value="SCP2 sterol-binding domain"/>
    <property type="match status" value="1"/>
</dbReference>
<dbReference type="Proteomes" id="UP000428330">
    <property type="component" value="Chromosome"/>
</dbReference>
<dbReference type="Pfam" id="PF02036">
    <property type="entry name" value="SCP2"/>
    <property type="match status" value="1"/>
</dbReference>
<organism evidence="2 3">
    <name type="scientific">Roseovarius faecimaris</name>
    <dbReference type="NCBI Taxonomy" id="2494550"/>
    <lineage>
        <taxon>Bacteria</taxon>
        <taxon>Pseudomonadati</taxon>
        <taxon>Pseudomonadota</taxon>
        <taxon>Alphaproteobacteria</taxon>
        <taxon>Rhodobacterales</taxon>
        <taxon>Roseobacteraceae</taxon>
        <taxon>Roseovarius</taxon>
    </lineage>
</organism>
<dbReference type="OrthoDB" id="9809312at2"/>
<dbReference type="GO" id="GO:0005829">
    <property type="term" value="C:cytosol"/>
    <property type="evidence" value="ECO:0007669"/>
    <property type="project" value="TreeGrafter"/>
</dbReference>
<dbReference type="PANTHER" id="PTHR10094">
    <property type="entry name" value="STEROL CARRIER PROTEIN 2 SCP-2 FAMILY PROTEIN"/>
    <property type="match status" value="1"/>
</dbReference>
<dbReference type="RefSeq" id="WP_157707662.1">
    <property type="nucleotide sequence ID" value="NZ_CP034348.1"/>
</dbReference>
<keyword evidence="3" id="KW-1185">Reference proteome</keyword>
<name>A0A6I6IT62_9RHOB</name>
<accession>A0A6I6IT62</accession>
<evidence type="ECO:0000313" key="2">
    <source>
        <dbReference type="EMBL" id="QGX98981.1"/>
    </source>
</evidence>
<dbReference type="PANTHER" id="PTHR10094:SF25">
    <property type="entry name" value="SCP2 STEROL-BINDING DOMAIN-CONTAINING PROTEIN 1"/>
    <property type="match status" value="1"/>
</dbReference>
<dbReference type="InterPro" id="IPR036527">
    <property type="entry name" value="SCP2_sterol-bd_dom_sf"/>
</dbReference>
<evidence type="ECO:0000259" key="1">
    <source>
        <dbReference type="Pfam" id="PF02036"/>
    </source>
</evidence>
<gene>
    <name evidence="2" type="ORF">EI983_12150</name>
</gene>
<dbReference type="SUPFAM" id="SSF55718">
    <property type="entry name" value="SCP-like"/>
    <property type="match status" value="1"/>
</dbReference>
<sequence>MSDVITAAVEALNEKASGGFDGVAKFVIEDEGSIVIDSNGARAADDEADVTLSADADTFQAILEGDMDPAAAFMSGKLAVDGDMGLAMKLGSVLS</sequence>
<dbReference type="EMBL" id="CP034348">
    <property type="protein sequence ID" value="QGX98981.1"/>
    <property type="molecule type" value="Genomic_DNA"/>
</dbReference>
<feature type="domain" description="SCP2" evidence="1">
    <location>
        <begin position="15"/>
        <end position="94"/>
    </location>
</feature>
<dbReference type="KEGG" id="rom:EI983_12150"/>
<dbReference type="InterPro" id="IPR003033">
    <property type="entry name" value="SCP2_sterol-bd_dom"/>
</dbReference>
<dbReference type="AlphaFoldDB" id="A0A6I6IT62"/>
<evidence type="ECO:0000313" key="3">
    <source>
        <dbReference type="Proteomes" id="UP000428330"/>
    </source>
</evidence>
<protein>
    <submittedName>
        <fullName evidence="2">Sterol carrier family protein</fullName>
    </submittedName>
</protein>
<reference evidence="3" key="1">
    <citation type="submission" date="2018-12" db="EMBL/GenBank/DDBJ databases">
        <title>Complete genome sequence of Roseovarius sp. MME-070.</title>
        <authorList>
            <person name="Nam Y.-D."/>
            <person name="Kang J."/>
            <person name="Chung W.-H."/>
            <person name="Park Y.S."/>
        </authorList>
    </citation>
    <scope>NUCLEOTIDE SEQUENCE [LARGE SCALE GENOMIC DNA]</scope>
    <source>
        <strain evidence="3">MME-070</strain>
    </source>
</reference>